<comment type="caution">
    <text evidence="2">The sequence shown here is derived from an EMBL/GenBank/DDBJ whole genome shotgun (WGS) entry which is preliminary data.</text>
</comment>
<organism evidence="2 3">
    <name type="scientific">Brassica rapa subsp. trilocularis</name>
    <dbReference type="NCBI Taxonomy" id="1813537"/>
    <lineage>
        <taxon>Eukaryota</taxon>
        <taxon>Viridiplantae</taxon>
        <taxon>Streptophyta</taxon>
        <taxon>Embryophyta</taxon>
        <taxon>Tracheophyta</taxon>
        <taxon>Spermatophyta</taxon>
        <taxon>Magnoliopsida</taxon>
        <taxon>eudicotyledons</taxon>
        <taxon>Gunneridae</taxon>
        <taxon>Pentapetalae</taxon>
        <taxon>rosids</taxon>
        <taxon>malvids</taxon>
        <taxon>Brassicales</taxon>
        <taxon>Brassicaceae</taxon>
        <taxon>Brassiceae</taxon>
        <taxon>Brassica</taxon>
    </lineage>
</organism>
<keyword evidence="3" id="KW-1185">Reference proteome</keyword>
<evidence type="ECO:0000259" key="1">
    <source>
        <dbReference type="Pfam" id="PF03478"/>
    </source>
</evidence>
<dbReference type="InterPro" id="IPR050942">
    <property type="entry name" value="F-box_BR-signaling"/>
</dbReference>
<accession>A0ABQ7LUZ1</accession>
<dbReference type="EMBL" id="JADBGQ010000007">
    <property type="protein sequence ID" value="KAG5390377.1"/>
    <property type="molecule type" value="Genomic_DNA"/>
</dbReference>
<sequence length="363" mass="41678">MSRRFIKLSPWSHALIHKKRFRLFSSSFTTPYLLLGTTLKNNLPDGSDVRDVLFSNITFPEELAGSRQIGSARGWGIFSNDHDRSLCISDLYSSLGPKSTLTMIHLPSLVAVHSNQTNAVWNVAMSSSPSDQDCVVAIKLLDRQLSLCRPHSDMRWTNVGEMLAENNLQKLENSTLMYSKRERRFYLPGPGGNSLYSWDLHLKKNKVPSFHELLFRDLPELDDSEWKLLGWCCRTEHLERLLNYRIAISRTLVQYAQRFFSSSHEGSNYTTRRFMVFREKKLTEGRYMHYTEDIGDVCIFISMSEAFCVEASSCPGLKPNSIYFIGHGFGIYNIADTRIHHFQAPEGAPTSFKDPYWLPPSRI</sequence>
<evidence type="ECO:0000313" key="3">
    <source>
        <dbReference type="Proteomes" id="UP000823674"/>
    </source>
</evidence>
<reference evidence="2 3" key="1">
    <citation type="submission" date="2021-03" db="EMBL/GenBank/DDBJ databases">
        <authorList>
            <person name="King G.J."/>
            <person name="Bancroft I."/>
            <person name="Baten A."/>
            <person name="Bloomfield J."/>
            <person name="Borpatragohain P."/>
            <person name="He Z."/>
            <person name="Irish N."/>
            <person name="Irwin J."/>
            <person name="Liu K."/>
            <person name="Mauleon R.P."/>
            <person name="Moore J."/>
            <person name="Morris R."/>
            <person name="Ostergaard L."/>
            <person name="Wang B."/>
            <person name="Wells R."/>
        </authorList>
    </citation>
    <scope>NUCLEOTIDE SEQUENCE [LARGE SCALE GENOMIC DNA]</scope>
    <source>
        <strain evidence="2">R-o-18</strain>
        <tissue evidence="2">Leaf</tissue>
    </source>
</reference>
<dbReference type="PANTHER" id="PTHR44259:SF89">
    <property type="entry name" value="DUF295 DOMAIN-CONTAINING PROTEIN-RELATED"/>
    <property type="match status" value="1"/>
</dbReference>
<protein>
    <recommendedName>
        <fullName evidence="1">KIB1-4 beta-propeller domain-containing protein</fullName>
    </recommendedName>
</protein>
<name>A0ABQ7LUZ1_BRACM</name>
<dbReference type="Proteomes" id="UP000823674">
    <property type="component" value="Chromosome A08"/>
</dbReference>
<evidence type="ECO:0000313" key="2">
    <source>
        <dbReference type="EMBL" id="KAG5390377.1"/>
    </source>
</evidence>
<gene>
    <name evidence="2" type="primary">A08p033420.1_BraROA</name>
    <name evidence="2" type="ORF">IGI04_031918</name>
</gene>
<feature type="domain" description="KIB1-4 beta-propeller" evidence="1">
    <location>
        <begin position="55"/>
        <end position="333"/>
    </location>
</feature>
<dbReference type="Pfam" id="PF03478">
    <property type="entry name" value="Beta-prop_KIB1-4"/>
    <property type="match status" value="1"/>
</dbReference>
<proteinExistence type="predicted"/>
<dbReference type="PANTHER" id="PTHR44259">
    <property type="entry name" value="OS07G0183000 PROTEIN-RELATED"/>
    <property type="match status" value="1"/>
</dbReference>
<dbReference type="InterPro" id="IPR005174">
    <property type="entry name" value="KIB1-4_b-propeller"/>
</dbReference>